<keyword evidence="4" id="KW-0804">Transcription</keyword>
<dbReference type="Pfam" id="PF03466">
    <property type="entry name" value="LysR_substrate"/>
    <property type="match status" value="1"/>
</dbReference>
<keyword evidence="3" id="KW-0238">DNA-binding</keyword>
<dbReference type="InterPro" id="IPR005119">
    <property type="entry name" value="LysR_subst-bd"/>
</dbReference>
<dbReference type="PANTHER" id="PTHR30118:SF15">
    <property type="entry name" value="TRANSCRIPTIONAL REGULATORY PROTEIN"/>
    <property type="match status" value="1"/>
</dbReference>
<dbReference type="PROSITE" id="PS50931">
    <property type="entry name" value="HTH_LYSR"/>
    <property type="match status" value="1"/>
</dbReference>
<dbReference type="EMBL" id="FXAH01000011">
    <property type="protein sequence ID" value="SMF58695.1"/>
    <property type="molecule type" value="Genomic_DNA"/>
</dbReference>
<dbReference type="Gene3D" id="3.40.190.10">
    <property type="entry name" value="Periplasmic binding protein-like II"/>
    <property type="match status" value="2"/>
</dbReference>
<comment type="similarity">
    <text evidence="1">Belongs to the LysR transcriptional regulatory family.</text>
</comment>
<sequence>MKPTDLPDLKLLQLFDLLYDTRSVTRAAEQLGQSQPTISIWLGRLRAYLQDPLFIRTAGGMAPTPQADALIGPCREILESLRRFVAWEIAFDPETAQRHFRICMTDASHITLLPRLLAHVRAQAPGIQLEVAGIDGNTERALESGEADLAIGYVPWLSGGIYQQQLYRQDWVCLTNRHHPRVRGRLGLKQYRSEGHVAIESGTGGQLLEQALARERIERDVVLQLPGFLGLGTIVQTTDLVATLPRHIGETLAQASDLAVHSCPIPVDGFAVRQHWHARYHHEAGNRWLRDVIIQLFGGHRETEPKALRATSRRL</sequence>
<dbReference type="RefSeq" id="WP_085229035.1">
    <property type="nucleotide sequence ID" value="NZ_BSQD01000008.1"/>
</dbReference>
<dbReference type="InterPro" id="IPR036388">
    <property type="entry name" value="WH-like_DNA-bd_sf"/>
</dbReference>
<reference evidence="7" key="1">
    <citation type="submission" date="2017-04" db="EMBL/GenBank/DDBJ databases">
        <authorList>
            <person name="Varghese N."/>
            <person name="Submissions S."/>
        </authorList>
    </citation>
    <scope>NUCLEOTIDE SEQUENCE [LARGE SCALE GENOMIC DNA]</scope>
    <source>
        <strain evidence="7">Ballard 720</strain>
    </source>
</reference>
<dbReference type="Proteomes" id="UP000192911">
    <property type="component" value="Unassembled WGS sequence"/>
</dbReference>
<dbReference type="GO" id="GO:0003677">
    <property type="term" value="F:DNA binding"/>
    <property type="evidence" value="ECO:0007669"/>
    <property type="project" value="UniProtKB-KW"/>
</dbReference>
<feature type="domain" description="HTH lysR-type" evidence="5">
    <location>
        <begin position="7"/>
        <end position="64"/>
    </location>
</feature>
<dbReference type="Gene3D" id="1.10.10.10">
    <property type="entry name" value="Winged helix-like DNA-binding domain superfamily/Winged helix DNA-binding domain"/>
    <property type="match status" value="1"/>
</dbReference>
<dbReference type="STRING" id="28094.SAMN06295900_111144"/>
<evidence type="ECO:0000259" key="5">
    <source>
        <dbReference type="PROSITE" id="PS50931"/>
    </source>
</evidence>
<evidence type="ECO:0000256" key="1">
    <source>
        <dbReference type="ARBA" id="ARBA00009437"/>
    </source>
</evidence>
<keyword evidence="7" id="KW-1185">Reference proteome</keyword>
<dbReference type="GO" id="GO:0003700">
    <property type="term" value="F:DNA-binding transcription factor activity"/>
    <property type="evidence" value="ECO:0007669"/>
    <property type="project" value="InterPro"/>
</dbReference>
<dbReference type="GeneID" id="95552990"/>
<dbReference type="InterPro" id="IPR050389">
    <property type="entry name" value="LysR-type_TF"/>
</dbReference>
<dbReference type="AlphaFoldDB" id="A0A1X7FTT6"/>
<dbReference type="SUPFAM" id="SSF46785">
    <property type="entry name" value="Winged helix' DNA-binding domain"/>
    <property type="match status" value="1"/>
</dbReference>
<proteinExistence type="inferred from homology"/>
<dbReference type="PANTHER" id="PTHR30118">
    <property type="entry name" value="HTH-TYPE TRANSCRIPTIONAL REGULATOR LEUO-RELATED"/>
    <property type="match status" value="1"/>
</dbReference>
<evidence type="ECO:0000256" key="4">
    <source>
        <dbReference type="ARBA" id="ARBA00023163"/>
    </source>
</evidence>
<dbReference type="OrthoDB" id="5495633at2"/>
<dbReference type="CDD" id="cd08459">
    <property type="entry name" value="PBP2_DntR_NahR_LinR_like"/>
    <property type="match status" value="1"/>
</dbReference>
<dbReference type="InterPro" id="IPR036390">
    <property type="entry name" value="WH_DNA-bd_sf"/>
</dbReference>
<name>A0A1X7FTT6_TRICW</name>
<gene>
    <name evidence="6" type="ORF">SAMN06295900_111144</name>
</gene>
<organism evidence="6 7">
    <name type="scientific">Trinickia caryophylli</name>
    <name type="common">Paraburkholderia caryophylli</name>
    <dbReference type="NCBI Taxonomy" id="28094"/>
    <lineage>
        <taxon>Bacteria</taxon>
        <taxon>Pseudomonadati</taxon>
        <taxon>Pseudomonadota</taxon>
        <taxon>Betaproteobacteria</taxon>
        <taxon>Burkholderiales</taxon>
        <taxon>Burkholderiaceae</taxon>
        <taxon>Trinickia</taxon>
    </lineage>
</organism>
<dbReference type="InterPro" id="IPR000847">
    <property type="entry name" value="LysR_HTH_N"/>
</dbReference>
<evidence type="ECO:0000256" key="2">
    <source>
        <dbReference type="ARBA" id="ARBA00023015"/>
    </source>
</evidence>
<dbReference type="Pfam" id="PF00126">
    <property type="entry name" value="HTH_1"/>
    <property type="match status" value="1"/>
</dbReference>
<evidence type="ECO:0000313" key="6">
    <source>
        <dbReference type="EMBL" id="SMF58695.1"/>
    </source>
</evidence>
<protein>
    <submittedName>
        <fullName evidence="6">Transcriptional regulator, LysR family</fullName>
    </submittedName>
</protein>
<evidence type="ECO:0000313" key="7">
    <source>
        <dbReference type="Proteomes" id="UP000192911"/>
    </source>
</evidence>
<dbReference type="SUPFAM" id="SSF53850">
    <property type="entry name" value="Periplasmic binding protein-like II"/>
    <property type="match status" value="1"/>
</dbReference>
<accession>A0A1X7FTT6</accession>
<evidence type="ECO:0000256" key="3">
    <source>
        <dbReference type="ARBA" id="ARBA00023125"/>
    </source>
</evidence>
<keyword evidence="2" id="KW-0805">Transcription regulation</keyword>